<dbReference type="SUPFAM" id="SSF52540">
    <property type="entry name" value="P-loop containing nucleoside triphosphate hydrolases"/>
    <property type="match status" value="1"/>
</dbReference>
<dbReference type="Pfam" id="PF00071">
    <property type="entry name" value="Ras"/>
    <property type="match status" value="1"/>
</dbReference>
<name>A0ABR2KY51_9EUKA</name>
<keyword evidence="3" id="KW-1185">Reference proteome</keyword>
<reference evidence="2 3" key="1">
    <citation type="submission" date="2024-04" db="EMBL/GenBank/DDBJ databases">
        <title>Tritrichomonas musculus Genome.</title>
        <authorList>
            <person name="Alves-Ferreira E."/>
            <person name="Grigg M."/>
            <person name="Lorenzi H."/>
            <person name="Galac M."/>
        </authorList>
    </citation>
    <scope>NUCLEOTIDE SEQUENCE [LARGE SCALE GENOMIC DNA]</scope>
    <source>
        <strain evidence="2 3">EAF2021</strain>
    </source>
</reference>
<evidence type="ECO:0000313" key="3">
    <source>
        <dbReference type="Proteomes" id="UP001470230"/>
    </source>
</evidence>
<accession>A0ABR2KY51</accession>
<evidence type="ECO:0000313" key="2">
    <source>
        <dbReference type="EMBL" id="KAK8895773.1"/>
    </source>
</evidence>
<dbReference type="InterPro" id="IPR001806">
    <property type="entry name" value="Small_GTPase"/>
</dbReference>
<dbReference type="Gene3D" id="3.40.50.300">
    <property type="entry name" value="P-loop containing nucleotide triphosphate hydrolases"/>
    <property type="match status" value="1"/>
</dbReference>
<dbReference type="Proteomes" id="UP001470230">
    <property type="component" value="Unassembled WGS sequence"/>
</dbReference>
<dbReference type="PRINTS" id="PR00449">
    <property type="entry name" value="RASTRNSFRMNG"/>
</dbReference>
<organism evidence="2 3">
    <name type="scientific">Tritrichomonas musculus</name>
    <dbReference type="NCBI Taxonomy" id="1915356"/>
    <lineage>
        <taxon>Eukaryota</taxon>
        <taxon>Metamonada</taxon>
        <taxon>Parabasalia</taxon>
        <taxon>Tritrichomonadida</taxon>
        <taxon>Tritrichomonadidae</taxon>
        <taxon>Tritrichomonas</taxon>
    </lineage>
</organism>
<dbReference type="PROSITE" id="PS51419">
    <property type="entry name" value="RAB"/>
    <property type="match status" value="1"/>
</dbReference>
<dbReference type="PROSITE" id="PS51421">
    <property type="entry name" value="RAS"/>
    <property type="match status" value="1"/>
</dbReference>
<dbReference type="SMART" id="SM00173">
    <property type="entry name" value="RAS"/>
    <property type="match status" value="1"/>
</dbReference>
<dbReference type="PANTHER" id="PTHR47978">
    <property type="match status" value="1"/>
</dbReference>
<gene>
    <name evidence="2" type="ORF">M9Y10_013658</name>
</gene>
<dbReference type="NCBIfam" id="TIGR00231">
    <property type="entry name" value="small_GTP"/>
    <property type="match status" value="1"/>
</dbReference>
<sequence length="208" mass="22508">MEESVPVTNKPIHAKVVLAGASGVGKTSISNRAFEGAFSEDTKPTVGSGFMKGTINTPRGKVTLEVWDTAGQEHFSSLVPIFFNRASVVILVYDITDMTSFNRIDHYVTMVNDKANDDCIIVLAGNKKDLVNSNPSSRQVTTQEAQNLADTIGAKYLFEVSALSGENINKIFRSVANDPDLATVSSQEDKIITPQENPHVEQKKGGCC</sequence>
<dbReference type="EMBL" id="JAPFFF010000002">
    <property type="protein sequence ID" value="KAK8895773.1"/>
    <property type="molecule type" value="Genomic_DNA"/>
</dbReference>
<dbReference type="InterPro" id="IPR005225">
    <property type="entry name" value="Small_GTP-bd"/>
</dbReference>
<dbReference type="CDD" id="cd00154">
    <property type="entry name" value="Rab"/>
    <property type="match status" value="1"/>
</dbReference>
<dbReference type="SMART" id="SM00176">
    <property type="entry name" value="RAN"/>
    <property type="match status" value="1"/>
</dbReference>
<dbReference type="InterPro" id="IPR027417">
    <property type="entry name" value="P-loop_NTPase"/>
</dbReference>
<comment type="caution">
    <text evidence="2">The sequence shown here is derived from an EMBL/GenBank/DDBJ whole genome shotgun (WGS) entry which is preliminary data.</text>
</comment>
<keyword evidence="1" id="KW-0547">Nucleotide-binding</keyword>
<dbReference type="SMART" id="SM00175">
    <property type="entry name" value="RAB"/>
    <property type="match status" value="1"/>
</dbReference>
<dbReference type="SMART" id="SM00174">
    <property type="entry name" value="RHO"/>
    <property type="match status" value="1"/>
</dbReference>
<proteinExistence type="predicted"/>
<dbReference type="PROSITE" id="PS51420">
    <property type="entry name" value="RHO"/>
    <property type="match status" value="1"/>
</dbReference>
<protein>
    <submittedName>
        <fullName evidence="2">Ras- protein Rab-31</fullName>
    </submittedName>
</protein>
<evidence type="ECO:0000256" key="1">
    <source>
        <dbReference type="ARBA" id="ARBA00022741"/>
    </source>
</evidence>